<evidence type="ECO:0000256" key="1">
    <source>
        <dbReference type="SAM" id="MobiDB-lite"/>
    </source>
</evidence>
<proteinExistence type="predicted"/>
<organism evidence="2 3">
    <name type="scientific">Triticum urartu</name>
    <name type="common">Red wild einkorn</name>
    <name type="synonym">Crithodium urartu</name>
    <dbReference type="NCBI Taxonomy" id="4572"/>
    <lineage>
        <taxon>Eukaryota</taxon>
        <taxon>Viridiplantae</taxon>
        <taxon>Streptophyta</taxon>
        <taxon>Embryophyta</taxon>
        <taxon>Tracheophyta</taxon>
        <taxon>Spermatophyta</taxon>
        <taxon>Magnoliopsida</taxon>
        <taxon>Liliopsida</taxon>
        <taxon>Poales</taxon>
        <taxon>Poaceae</taxon>
        <taxon>BOP clade</taxon>
        <taxon>Pooideae</taxon>
        <taxon>Triticodae</taxon>
        <taxon>Triticeae</taxon>
        <taxon>Triticinae</taxon>
        <taxon>Triticum</taxon>
    </lineage>
</organism>
<accession>A0A8R7PFD6</accession>
<name>A0A8R7PFD6_TRIUA</name>
<dbReference type="AlphaFoldDB" id="A0A8R7PFD6"/>
<dbReference type="EnsemblPlants" id="TuG1812G0200003293.01.T01">
    <property type="protein sequence ID" value="TuG1812G0200003293.01.T01"/>
    <property type="gene ID" value="TuG1812G0200003293.01"/>
</dbReference>
<reference evidence="2" key="3">
    <citation type="submission" date="2022-06" db="UniProtKB">
        <authorList>
            <consortium name="EnsemblPlants"/>
        </authorList>
    </citation>
    <scope>IDENTIFICATION</scope>
</reference>
<feature type="region of interest" description="Disordered" evidence="1">
    <location>
        <begin position="1"/>
        <end position="21"/>
    </location>
</feature>
<reference evidence="2" key="2">
    <citation type="submission" date="2018-03" db="EMBL/GenBank/DDBJ databases">
        <title>The Triticum urartu genome reveals the dynamic nature of wheat genome evolution.</title>
        <authorList>
            <person name="Ling H."/>
            <person name="Ma B."/>
            <person name="Shi X."/>
            <person name="Liu H."/>
            <person name="Dong L."/>
            <person name="Sun H."/>
            <person name="Cao Y."/>
            <person name="Gao Q."/>
            <person name="Zheng S."/>
            <person name="Li Y."/>
            <person name="Yu Y."/>
            <person name="Du H."/>
            <person name="Qi M."/>
            <person name="Li Y."/>
            <person name="Yu H."/>
            <person name="Cui Y."/>
            <person name="Wang N."/>
            <person name="Chen C."/>
            <person name="Wu H."/>
            <person name="Zhao Y."/>
            <person name="Zhang J."/>
            <person name="Li Y."/>
            <person name="Zhou W."/>
            <person name="Zhang B."/>
            <person name="Hu W."/>
            <person name="Eijk M."/>
            <person name="Tang J."/>
            <person name="Witsenboer H."/>
            <person name="Zhao S."/>
            <person name="Li Z."/>
            <person name="Zhang A."/>
            <person name="Wang D."/>
            <person name="Liang C."/>
        </authorList>
    </citation>
    <scope>NUCLEOTIDE SEQUENCE [LARGE SCALE GENOMIC DNA]</scope>
    <source>
        <strain evidence="2">cv. G1812</strain>
    </source>
</reference>
<evidence type="ECO:0000313" key="3">
    <source>
        <dbReference type="Proteomes" id="UP000015106"/>
    </source>
</evidence>
<dbReference type="Proteomes" id="UP000015106">
    <property type="component" value="Chromosome 2"/>
</dbReference>
<protein>
    <submittedName>
        <fullName evidence="2">Uncharacterized protein</fullName>
    </submittedName>
</protein>
<keyword evidence="3" id="KW-1185">Reference proteome</keyword>
<reference evidence="3" key="1">
    <citation type="journal article" date="2013" name="Nature">
        <title>Draft genome of the wheat A-genome progenitor Triticum urartu.</title>
        <authorList>
            <person name="Ling H.Q."/>
            <person name="Zhao S."/>
            <person name="Liu D."/>
            <person name="Wang J."/>
            <person name="Sun H."/>
            <person name="Zhang C."/>
            <person name="Fan H."/>
            <person name="Li D."/>
            <person name="Dong L."/>
            <person name="Tao Y."/>
            <person name="Gao C."/>
            <person name="Wu H."/>
            <person name="Li Y."/>
            <person name="Cui Y."/>
            <person name="Guo X."/>
            <person name="Zheng S."/>
            <person name="Wang B."/>
            <person name="Yu K."/>
            <person name="Liang Q."/>
            <person name="Yang W."/>
            <person name="Lou X."/>
            <person name="Chen J."/>
            <person name="Feng M."/>
            <person name="Jian J."/>
            <person name="Zhang X."/>
            <person name="Luo G."/>
            <person name="Jiang Y."/>
            <person name="Liu J."/>
            <person name="Wang Z."/>
            <person name="Sha Y."/>
            <person name="Zhang B."/>
            <person name="Wu H."/>
            <person name="Tang D."/>
            <person name="Shen Q."/>
            <person name="Xue P."/>
            <person name="Zou S."/>
            <person name="Wang X."/>
            <person name="Liu X."/>
            <person name="Wang F."/>
            <person name="Yang Y."/>
            <person name="An X."/>
            <person name="Dong Z."/>
            <person name="Zhang K."/>
            <person name="Zhang X."/>
            <person name="Luo M.C."/>
            <person name="Dvorak J."/>
            <person name="Tong Y."/>
            <person name="Wang J."/>
            <person name="Yang H."/>
            <person name="Li Z."/>
            <person name="Wang D."/>
            <person name="Zhang A."/>
            <person name="Wang J."/>
        </authorList>
    </citation>
    <scope>NUCLEOTIDE SEQUENCE</scope>
    <source>
        <strain evidence="3">cv. G1812</strain>
    </source>
</reference>
<dbReference type="Gramene" id="TuG1812G0200003293.01.T01">
    <property type="protein sequence ID" value="TuG1812G0200003293.01.T01"/>
    <property type="gene ID" value="TuG1812G0200003293.01"/>
</dbReference>
<sequence>DQPTAPSRQPPPAGRRRTTPADLSLPCASVTVTVCRRAQVVRCMFGGTTVQGNNSAGWCVDVIEEESICICSVK</sequence>
<evidence type="ECO:0000313" key="2">
    <source>
        <dbReference type="EnsemblPlants" id="TuG1812G0200003293.01.T01"/>
    </source>
</evidence>